<evidence type="ECO:0000313" key="13">
    <source>
        <dbReference type="Proteomes" id="UP000694402"/>
    </source>
</evidence>
<feature type="region of interest" description="Disordered" evidence="10">
    <location>
        <begin position="343"/>
        <end position="397"/>
    </location>
</feature>
<dbReference type="Pfam" id="PF25892">
    <property type="entry name" value="Spe-44"/>
    <property type="match status" value="1"/>
</dbReference>
<dbReference type="AlphaFoldDB" id="A0AAZ3QL87"/>
<dbReference type="SUPFAM" id="SSF63763">
    <property type="entry name" value="SAND domain-like"/>
    <property type="match status" value="1"/>
</dbReference>
<dbReference type="GO" id="GO:0006357">
    <property type="term" value="P:regulation of transcription by RNA polymerase II"/>
    <property type="evidence" value="ECO:0007669"/>
    <property type="project" value="TreeGrafter"/>
</dbReference>
<evidence type="ECO:0000256" key="6">
    <source>
        <dbReference type="ARBA" id="ARBA00023054"/>
    </source>
</evidence>
<dbReference type="SMART" id="SM00258">
    <property type="entry name" value="SAND"/>
    <property type="match status" value="1"/>
</dbReference>
<keyword evidence="13" id="KW-1185">Reference proteome</keyword>
<keyword evidence="6" id="KW-0175">Coiled coil</keyword>
<keyword evidence="3" id="KW-0479">Metal-binding</keyword>
<evidence type="ECO:0000256" key="5">
    <source>
        <dbReference type="ARBA" id="ARBA00023015"/>
    </source>
</evidence>
<evidence type="ECO:0000256" key="9">
    <source>
        <dbReference type="ARBA" id="ARBA00023242"/>
    </source>
</evidence>
<dbReference type="InterPro" id="IPR059099">
    <property type="entry name" value="GMEB1/2/Spe-44_dom"/>
</dbReference>
<sequence>MEVNRAFPRQRYTAVQGVVMASAEITVSSRNIVMVKEEEEEGEHCESRKTQVILHLQPIIQGANEDNADTGSTVLAIETHHEDNLAEGEEVEYGYPITCGESKAVLLFKKFVCPGINIRCVKFNDQLISPKQFVHMAGKATLKDWKRAIRLGGVMLRKMMDSGQIDFYQHDTVCTNTCRSTKFDVLINSTRFLPGSAMQPPPSPLPIDGGHAAVSDDRLEEKAYTTVEWSPGPAAPITSTANGHVKRKRGDIIPDGSLSFWRGIADVGLMGEVLSSFRTELVAMLRGVEVRSEKAILQEADAVVLNSLSEMFGLLDSVRRVLDLRRSETDDNQQQVHNALNVLEDQLEDQRKPRQDEPSPSPGHLYMGSFSKATPSKCPRLHPSSSSTTQPQNQTTQSSIVLSPITTSPVGQPLNVAGLPVATLAQLPTGSQLFTHYITGNTSAGKRGSARSVALHAPSRVTVLNTTTESWVGTPLQALHLTQKKEQDSGDKESQRLGEERIVLVQQGVLLDTPGIQTHFAGNSGDSIRDGGRGGGAGEGQESEGTEGRVA</sequence>
<evidence type="ECO:0000256" key="4">
    <source>
        <dbReference type="ARBA" id="ARBA00022833"/>
    </source>
</evidence>
<dbReference type="PANTHER" id="PTHR10417">
    <property type="entry name" value="GLUCOCORTICOID MODULATORY ELEMENT-BINDING PROTEIN"/>
    <property type="match status" value="1"/>
</dbReference>
<dbReference type="GeneTree" id="ENSGT00410000025596"/>
<dbReference type="Pfam" id="PF01342">
    <property type="entry name" value="SAND"/>
    <property type="match status" value="1"/>
</dbReference>
<dbReference type="GO" id="GO:0005634">
    <property type="term" value="C:nucleus"/>
    <property type="evidence" value="ECO:0007669"/>
    <property type="project" value="TreeGrafter"/>
</dbReference>
<keyword evidence="2" id="KW-0963">Cytoplasm</keyword>
<keyword evidence="4" id="KW-0862">Zinc</keyword>
<evidence type="ECO:0000256" key="7">
    <source>
        <dbReference type="ARBA" id="ARBA00023125"/>
    </source>
</evidence>
<reference evidence="12" key="3">
    <citation type="submission" date="2025-09" db="UniProtKB">
        <authorList>
            <consortium name="Ensembl"/>
        </authorList>
    </citation>
    <scope>IDENTIFICATION</scope>
</reference>
<evidence type="ECO:0000313" key="12">
    <source>
        <dbReference type="Ensembl" id="ENSOTSP00005128724.1"/>
    </source>
</evidence>
<feature type="region of interest" description="Disordered" evidence="10">
    <location>
        <begin position="515"/>
        <end position="551"/>
    </location>
</feature>
<feature type="compositionally biased region" description="Low complexity" evidence="10">
    <location>
        <begin position="383"/>
        <end position="397"/>
    </location>
</feature>
<evidence type="ECO:0000256" key="8">
    <source>
        <dbReference type="ARBA" id="ARBA00023163"/>
    </source>
</evidence>
<dbReference type="PANTHER" id="PTHR10417:SF3">
    <property type="entry name" value="GLUCOCORTICOID MODULATORY ELEMENT-BINDING PROTEIN 1"/>
    <property type="match status" value="1"/>
</dbReference>
<evidence type="ECO:0000256" key="2">
    <source>
        <dbReference type="ARBA" id="ARBA00022490"/>
    </source>
</evidence>
<reference evidence="12" key="2">
    <citation type="submission" date="2025-08" db="UniProtKB">
        <authorList>
            <consortium name="Ensembl"/>
        </authorList>
    </citation>
    <scope>IDENTIFICATION</scope>
</reference>
<evidence type="ECO:0000256" key="10">
    <source>
        <dbReference type="SAM" id="MobiDB-lite"/>
    </source>
</evidence>
<keyword evidence="8" id="KW-0804">Transcription</keyword>
<dbReference type="Ensembl" id="ENSOTST00005126794.1">
    <property type="protein sequence ID" value="ENSOTSP00005128724.1"/>
    <property type="gene ID" value="ENSOTSG00005005320.2"/>
</dbReference>
<proteinExistence type="predicted"/>
<dbReference type="Proteomes" id="UP000694402">
    <property type="component" value="Unassembled WGS sequence"/>
</dbReference>
<evidence type="ECO:0000256" key="3">
    <source>
        <dbReference type="ARBA" id="ARBA00022723"/>
    </source>
</evidence>
<gene>
    <name evidence="12" type="primary">GMEB1</name>
</gene>
<protein>
    <recommendedName>
        <fullName evidence="11">SAND domain-containing protein</fullName>
    </recommendedName>
</protein>
<dbReference type="InterPro" id="IPR000770">
    <property type="entry name" value="SAND_dom"/>
</dbReference>
<keyword evidence="5" id="KW-0805">Transcription regulation</keyword>
<dbReference type="Gene3D" id="3.10.390.10">
    <property type="entry name" value="SAND domain-like"/>
    <property type="match status" value="1"/>
</dbReference>
<name>A0AAZ3QL87_ONCTS</name>
<dbReference type="FunFam" id="3.10.390.10:FF:000003">
    <property type="entry name" value="glucocorticoid modulatory element-binding protein 1 isoform X2"/>
    <property type="match status" value="1"/>
</dbReference>
<evidence type="ECO:0000256" key="1">
    <source>
        <dbReference type="ARBA" id="ARBA00004496"/>
    </source>
</evidence>
<feature type="compositionally biased region" description="Basic and acidic residues" evidence="10">
    <location>
        <begin position="348"/>
        <end position="357"/>
    </location>
</feature>
<dbReference type="InterPro" id="IPR010919">
    <property type="entry name" value="SAND-like_dom_sf"/>
</dbReference>
<feature type="domain" description="SAND" evidence="11">
    <location>
        <begin position="93"/>
        <end position="166"/>
    </location>
</feature>
<keyword evidence="7" id="KW-0238">DNA-binding</keyword>
<accession>A0AAZ3QL87</accession>
<evidence type="ECO:0000259" key="11">
    <source>
        <dbReference type="SMART" id="SM00258"/>
    </source>
</evidence>
<organism evidence="12 13">
    <name type="scientific">Oncorhynchus tshawytscha</name>
    <name type="common">Chinook salmon</name>
    <name type="synonym">Salmo tshawytscha</name>
    <dbReference type="NCBI Taxonomy" id="74940"/>
    <lineage>
        <taxon>Eukaryota</taxon>
        <taxon>Metazoa</taxon>
        <taxon>Chordata</taxon>
        <taxon>Craniata</taxon>
        <taxon>Vertebrata</taxon>
        <taxon>Euteleostomi</taxon>
        <taxon>Actinopterygii</taxon>
        <taxon>Neopterygii</taxon>
        <taxon>Teleostei</taxon>
        <taxon>Protacanthopterygii</taxon>
        <taxon>Salmoniformes</taxon>
        <taxon>Salmonidae</taxon>
        <taxon>Salmoninae</taxon>
        <taxon>Oncorhynchus</taxon>
    </lineage>
</organism>
<dbReference type="GO" id="GO:0046872">
    <property type="term" value="F:metal ion binding"/>
    <property type="evidence" value="ECO:0007669"/>
    <property type="project" value="UniProtKB-KW"/>
</dbReference>
<keyword evidence="9" id="KW-0539">Nucleus</keyword>
<reference evidence="13" key="1">
    <citation type="journal article" date="2018" name="PLoS ONE">
        <title>Chinook salmon (Oncorhynchus tshawytscha) genome and transcriptome.</title>
        <authorList>
            <person name="Christensen K.A."/>
            <person name="Leong J.S."/>
            <person name="Sakhrani D."/>
            <person name="Biagi C.A."/>
            <person name="Minkley D.R."/>
            <person name="Withler R.E."/>
            <person name="Rondeau E.B."/>
            <person name="Koop B.F."/>
            <person name="Devlin R.H."/>
        </authorList>
    </citation>
    <scope>NUCLEOTIDE SEQUENCE [LARGE SCALE GENOMIC DNA]</scope>
</reference>
<comment type="subcellular location">
    <subcellularLocation>
        <location evidence="1">Cytoplasm</location>
    </subcellularLocation>
</comment>
<dbReference type="GO" id="GO:0005737">
    <property type="term" value="C:cytoplasm"/>
    <property type="evidence" value="ECO:0007669"/>
    <property type="project" value="UniProtKB-SubCell"/>
</dbReference>
<dbReference type="GO" id="GO:0000978">
    <property type="term" value="F:RNA polymerase II cis-regulatory region sequence-specific DNA binding"/>
    <property type="evidence" value="ECO:0007669"/>
    <property type="project" value="TreeGrafter"/>
</dbReference>